<evidence type="ECO:0000313" key="4">
    <source>
        <dbReference type="EMBL" id="PFH63172.1"/>
    </source>
</evidence>
<dbReference type="Pfam" id="PF00651">
    <property type="entry name" value="BTB"/>
    <property type="match status" value="1"/>
</dbReference>
<protein>
    <recommendedName>
        <fullName evidence="3">BTB domain-containing protein</fullName>
    </recommendedName>
</protein>
<reference evidence="4 5" key="1">
    <citation type="journal article" date="2015" name="BMC Genomics">
        <title>Gene expression during zombie ant biting behavior reflects the complexity underlying fungal parasitic behavioral manipulation.</title>
        <authorList>
            <person name="de Bekker C."/>
            <person name="Ohm R.A."/>
            <person name="Loreto R.G."/>
            <person name="Sebastian A."/>
            <person name="Albert I."/>
            <person name="Merrow M."/>
            <person name="Brachmann A."/>
            <person name="Hughes D.P."/>
        </authorList>
    </citation>
    <scope>NUCLEOTIDE SEQUENCE [LARGE SCALE GENOMIC DNA]</scope>
    <source>
        <strain evidence="4 5">SC16a</strain>
    </source>
</reference>
<sequence>MATNAALLALAELMKSEEYSDLTFSCNDRQFKVHKNVVCGQSPVIRAALSEAFEEGHSSVIKMHSFDHETVKRLVQFFYTGDYDVSVDDDKPSADAGELSPDGGPSNDDDPSNVSMTGNDDNAEGVVEMCCCAGLWYNCLCLTPQTAALYFPDTPCRPASVDCLKIHIKVNSIGDYYGVTKLMSLANSKIKALLQIQHEGDDLHSNPCSWVTNLPAATKLALESTGDSELRRILAAEIAANISALTLLRDFKNLEDISDFSFNVLQGCAKEIQRLIMQNNELEDKIRRWKEDYACKRKAWEGNLHLSEGTVNEFIRCAHLLQVTDNCRNCVHDFGGFIDQDVWVVRCKKCKCKH</sequence>
<organism evidence="4 5">
    <name type="scientific">Ophiocordyceps unilateralis</name>
    <name type="common">Zombie-ant fungus</name>
    <name type="synonym">Torrubia unilateralis</name>
    <dbReference type="NCBI Taxonomy" id="268505"/>
    <lineage>
        <taxon>Eukaryota</taxon>
        <taxon>Fungi</taxon>
        <taxon>Dikarya</taxon>
        <taxon>Ascomycota</taxon>
        <taxon>Pezizomycotina</taxon>
        <taxon>Sordariomycetes</taxon>
        <taxon>Hypocreomycetidae</taxon>
        <taxon>Hypocreales</taxon>
        <taxon>Ophiocordycipitaceae</taxon>
        <taxon>Ophiocordyceps</taxon>
    </lineage>
</organism>
<dbReference type="PANTHER" id="PTHR47843:SF5">
    <property type="entry name" value="BTB_POZ DOMAIN PROTEIN"/>
    <property type="match status" value="1"/>
</dbReference>
<feature type="domain" description="BTB" evidence="3">
    <location>
        <begin position="20"/>
        <end position="87"/>
    </location>
</feature>
<feature type="coiled-coil region" evidence="1">
    <location>
        <begin position="265"/>
        <end position="299"/>
    </location>
</feature>
<dbReference type="CDD" id="cd18186">
    <property type="entry name" value="BTB_POZ_ZBTB_KLHL-like"/>
    <property type="match status" value="1"/>
</dbReference>
<name>A0A2A9PSC9_OPHUN</name>
<keyword evidence="5" id="KW-1185">Reference proteome</keyword>
<comment type="caution">
    <text evidence="4">The sequence shown here is derived from an EMBL/GenBank/DDBJ whole genome shotgun (WGS) entry which is preliminary data.</text>
</comment>
<accession>A0A2A9PSC9</accession>
<dbReference type="PANTHER" id="PTHR47843">
    <property type="entry name" value="BTB DOMAIN-CONTAINING PROTEIN-RELATED"/>
    <property type="match status" value="1"/>
</dbReference>
<gene>
    <name evidence="4" type="ORF">XA68_17281</name>
</gene>
<dbReference type="Proteomes" id="UP000037136">
    <property type="component" value="Unassembled WGS sequence"/>
</dbReference>
<feature type="region of interest" description="Disordered" evidence="2">
    <location>
        <begin position="90"/>
        <end position="119"/>
    </location>
</feature>
<dbReference type="SUPFAM" id="SSF54695">
    <property type="entry name" value="POZ domain"/>
    <property type="match status" value="1"/>
</dbReference>
<dbReference type="PROSITE" id="PS50097">
    <property type="entry name" value="BTB"/>
    <property type="match status" value="1"/>
</dbReference>
<keyword evidence="1" id="KW-0175">Coiled coil</keyword>
<evidence type="ECO:0000256" key="2">
    <source>
        <dbReference type="SAM" id="MobiDB-lite"/>
    </source>
</evidence>
<evidence type="ECO:0000259" key="3">
    <source>
        <dbReference type="PROSITE" id="PS50097"/>
    </source>
</evidence>
<dbReference type="InterPro" id="IPR000210">
    <property type="entry name" value="BTB/POZ_dom"/>
</dbReference>
<dbReference type="EMBL" id="LAZP02000007">
    <property type="protein sequence ID" value="PFH63172.1"/>
    <property type="molecule type" value="Genomic_DNA"/>
</dbReference>
<dbReference type="SMART" id="SM00225">
    <property type="entry name" value="BTB"/>
    <property type="match status" value="1"/>
</dbReference>
<dbReference type="AlphaFoldDB" id="A0A2A9PSC9"/>
<dbReference type="OrthoDB" id="6359816at2759"/>
<dbReference type="InterPro" id="IPR011333">
    <property type="entry name" value="SKP1/BTB/POZ_sf"/>
</dbReference>
<proteinExistence type="predicted"/>
<dbReference type="STRING" id="268505.A0A2A9PSC9"/>
<evidence type="ECO:0000256" key="1">
    <source>
        <dbReference type="SAM" id="Coils"/>
    </source>
</evidence>
<evidence type="ECO:0000313" key="5">
    <source>
        <dbReference type="Proteomes" id="UP000037136"/>
    </source>
</evidence>
<dbReference type="Gene3D" id="3.30.710.10">
    <property type="entry name" value="Potassium Channel Kv1.1, Chain A"/>
    <property type="match status" value="1"/>
</dbReference>
<reference evidence="4 5" key="2">
    <citation type="journal article" date="2017" name="Sci. Rep.">
        <title>Ant-infecting Ophiocordyceps genomes reveal a high diversity of potential behavioral manipulation genes and a possible major role for enterotoxins.</title>
        <authorList>
            <person name="de Bekker C."/>
            <person name="Ohm R.A."/>
            <person name="Evans H.C."/>
            <person name="Brachmann A."/>
            <person name="Hughes D.P."/>
        </authorList>
    </citation>
    <scope>NUCLEOTIDE SEQUENCE [LARGE SCALE GENOMIC DNA]</scope>
    <source>
        <strain evidence="4 5">SC16a</strain>
    </source>
</reference>